<dbReference type="Gene3D" id="3.40.630.10">
    <property type="entry name" value="Zn peptidases"/>
    <property type="match status" value="1"/>
</dbReference>
<keyword evidence="3" id="KW-0378">Hydrolase</keyword>
<evidence type="ECO:0000313" key="8">
    <source>
        <dbReference type="Proteomes" id="UP000031599"/>
    </source>
</evidence>
<dbReference type="PANTHER" id="PTHR15162">
    <property type="entry name" value="ASPARTOACYLASE"/>
    <property type="match status" value="1"/>
</dbReference>
<gene>
    <name evidence="7" type="ORF">DB30_08126</name>
</gene>
<feature type="domain" description="Succinylglutamate desuccinylase/Aspartoacylase catalytic" evidence="6">
    <location>
        <begin position="19"/>
        <end position="194"/>
    </location>
</feature>
<accession>A0A0C1Z6V2</accession>
<dbReference type="InterPro" id="IPR050178">
    <property type="entry name" value="AspA/AstE_fam"/>
</dbReference>
<dbReference type="AlphaFoldDB" id="A0A0C1Z6V2"/>
<evidence type="ECO:0000256" key="2">
    <source>
        <dbReference type="ARBA" id="ARBA00022723"/>
    </source>
</evidence>
<keyword evidence="4" id="KW-0862">Zinc</keyword>
<dbReference type="InterPro" id="IPR055438">
    <property type="entry name" value="AstE_AspA_cat"/>
</dbReference>
<evidence type="ECO:0000256" key="4">
    <source>
        <dbReference type="ARBA" id="ARBA00022833"/>
    </source>
</evidence>
<organism evidence="7 8">
    <name type="scientific">Enhygromyxa salina</name>
    <dbReference type="NCBI Taxonomy" id="215803"/>
    <lineage>
        <taxon>Bacteria</taxon>
        <taxon>Pseudomonadati</taxon>
        <taxon>Myxococcota</taxon>
        <taxon>Polyangia</taxon>
        <taxon>Nannocystales</taxon>
        <taxon>Nannocystaceae</taxon>
        <taxon>Enhygromyxa</taxon>
    </lineage>
</organism>
<dbReference type="GO" id="GO:0016788">
    <property type="term" value="F:hydrolase activity, acting on ester bonds"/>
    <property type="evidence" value="ECO:0007669"/>
    <property type="project" value="InterPro"/>
</dbReference>
<dbReference type="GO" id="GO:0005829">
    <property type="term" value="C:cytosol"/>
    <property type="evidence" value="ECO:0007669"/>
    <property type="project" value="TreeGrafter"/>
</dbReference>
<sequence>MEGATLTRRWVGSHEGQRPGPTMVIVGGIHGNEPAGVIAVQRVLHELRQRRVAVSGRLLGLAGNLRALSQNVRYMTRDLNRRWFPDHLARLRDTPHAEESSEDIEQRELLNIFDRLDETFDHPLVVMDLHSFSAEGPPFSVVADTLRNRPIAYELRVPIIFGLEEAVEGTLLGYLADRGHIAVGFEAGQHDDPRTVENNVAAIWIALVSAGLVARADVPEIARFEARLAQAAAGLPRAVEIVYRHPITPEDEFRMDPGFYNFQGIGRGQRLAIDRSGDVDSPSAGRILMPLYQGLGEDGFFVARDLGPAQLQLSATLRKLKIDGLLGYLPGVDVEADQADGGDEIRIGRVGSQVVVGGVVKQVLRMFGYRKDVGGGDDLVVARRRQVQSSRRGRGGVAGDAVTDGGDSE</sequence>
<dbReference type="SUPFAM" id="SSF53187">
    <property type="entry name" value="Zn-dependent exopeptidases"/>
    <property type="match status" value="1"/>
</dbReference>
<evidence type="ECO:0000259" key="6">
    <source>
        <dbReference type="Pfam" id="PF24827"/>
    </source>
</evidence>
<feature type="region of interest" description="Disordered" evidence="5">
    <location>
        <begin position="389"/>
        <end position="409"/>
    </location>
</feature>
<feature type="compositionally biased region" description="Low complexity" evidence="5">
    <location>
        <begin position="399"/>
        <end position="409"/>
    </location>
</feature>
<evidence type="ECO:0000313" key="7">
    <source>
        <dbReference type="EMBL" id="KIG13359.1"/>
    </source>
</evidence>
<evidence type="ECO:0000256" key="3">
    <source>
        <dbReference type="ARBA" id="ARBA00022801"/>
    </source>
</evidence>
<evidence type="ECO:0000256" key="5">
    <source>
        <dbReference type="SAM" id="MobiDB-lite"/>
    </source>
</evidence>
<name>A0A0C1Z6V2_9BACT</name>
<dbReference type="Pfam" id="PF24827">
    <property type="entry name" value="AstE_AspA_cat"/>
    <property type="match status" value="1"/>
</dbReference>
<dbReference type="EMBL" id="JMCC02000099">
    <property type="protein sequence ID" value="KIG13359.1"/>
    <property type="molecule type" value="Genomic_DNA"/>
</dbReference>
<evidence type="ECO:0000256" key="1">
    <source>
        <dbReference type="ARBA" id="ARBA00001947"/>
    </source>
</evidence>
<comment type="cofactor">
    <cofactor evidence="1">
        <name>Zn(2+)</name>
        <dbReference type="ChEBI" id="CHEBI:29105"/>
    </cofactor>
</comment>
<dbReference type="GO" id="GO:0046872">
    <property type="term" value="F:metal ion binding"/>
    <property type="evidence" value="ECO:0007669"/>
    <property type="project" value="UniProtKB-KW"/>
</dbReference>
<dbReference type="Proteomes" id="UP000031599">
    <property type="component" value="Unassembled WGS sequence"/>
</dbReference>
<proteinExistence type="predicted"/>
<keyword evidence="2" id="KW-0479">Metal-binding</keyword>
<comment type="caution">
    <text evidence="7">The sequence shown here is derived from an EMBL/GenBank/DDBJ whole genome shotgun (WGS) entry which is preliminary data.</text>
</comment>
<protein>
    <submittedName>
        <fullName evidence="7">Succinylglutamate desuccinylase</fullName>
    </submittedName>
</protein>
<dbReference type="PANTHER" id="PTHR15162:SF7">
    <property type="entry name" value="SUCCINYLGLUTAMATE DESUCCINYLASE"/>
    <property type="match status" value="1"/>
</dbReference>
<reference evidence="7 8" key="1">
    <citation type="submission" date="2014-12" db="EMBL/GenBank/DDBJ databases">
        <title>Genome assembly of Enhygromyxa salina DSM 15201.</title>
        <authorList>
            <person name="Sharma G."/>
            <person name="Subramanian S."/>
        </authorList>
    </citation>
    <scope>NUCLEOTIDE SEQUENCE [LARGE SCALE GENOMIC DNA]</scope>
    <source>
        <strain evidence="7 8">DSM 15201</strain>
    </source>
</reference>